<proteinExistence type="predicted"/>
<gene>
    <name evidence="5" type="ORF">PYTT_1630</name>
</gene>
<dbReference type="GO" id="GO:0005524">
    <property type="term" value="F:ATP binding"/>
    <property type="evidence" value="ECO:0007669"/>
    <property type="project" value="UniProtKB-KW"/>
</dbReference>
<name>A0A1C7PD73_9BACT</name>
<dbReference type="Proteomes" id="UP000176204">
    <property type="component" value="Chromosome I"/>
</dbReference>
<dbReference type="InterPro" id="IPR040198">
    <property type="entry name" value="Fido_containing"/>
</dbReference>
<evidence type="ECO:0000256" key="3">
    <source>
        <dbReference type="PIRSR" id="PIRSR640198-2"/>
    </source>
</evidence>
<reference evidence="6" key="1">
    <citation type="submission" date="2016-09" db="EMBL/GenBank/DDBJ databases">
        <authorList>
            <person name="Koehorst J."/>
        </authorList>
    </citation>
    <scope>NUCLEOTIDE SEQUENCE [LARGE SCALE GENOMIC DNA]</scope>
</reference>
<dbReference type="PROSITE" id="PS51459">
    <property type="entry name" value="FIDO"/>
    <property type="match status" value="1"/>
</dbReference>
<dbReference type="InterPro" id="IPR003812">
    <property type="entry name" value="Fido"/>
</dbReference>
<organism evidence="5 6">
    <name type="scientific">Akkermansia glycaniphila</name>
    <dbReference type="NCBI Taxonomy" id="1679444"/>
    <lineage>
        <taxon>Bacteria</taxon>
        <taxon>Pseudomonadati</taxon>
        <taxon>Verrucomicrobiota</taxon>
        <taxon>Verrucomicrobiia</taxon>
        <taxon>Verrucomicrobiales</taxon>
        <taxon>Akkermansiaceae</taxon>
        <taxon>Akkermansia</taxon>
    </lineage>
</organism>
<feature type="binding site" evidence="1">
    <location>
        <position position="239"/>
    </location>
    <ligand>
        <name>ATP</name>
        <dbReference type="ChEBI" id="CHEBI:30616"/>
    </ligand>
</feature>
<feature type="binding site" evidence="1">
    <location>
        <position position="197"/>
    </location>
    <ligand>
        <name>ATP</name>
        <dbReference type="ChEBI" id="CHEBI:30616"/>
    </ligand>
</feature>
<dbReference type="PANTHER" id="PTHR13504">
    <property type="entry name" value="FIDO DOMAIN-CONTAINING PROTEIN DDB_G0283145"/>
    <property type="match status" value="1"/>
</dbReference>
<dbReference type="PATRIC" id="fig|1679444.3.peg.2479"/>
<feature type="binding site" evidence="1">
    <location>
        <position position="63"/>
    </location>
    <ligand>
        <name>ATP</name>
        <dbReference type="ChEBI" id="CHEBI:30616"/>
    </ligand>
</feature>
<dbReference type="Gene3D" id="1.10.3290.10">
    <property type="entry name" value="Fido-like domain"/>
    <property type="match status" value="1"/>
</dbReference>
<dbReference type="PANTHER" id="PTHR13504:SF38">
    <property type="entry name" value="FIDO DOMAIN-CONTAINING PROTEIN"/>
    <property type="match status" value="1"/>
</dbReference>
<feature type="binding site" evidence="3">
    <location>
        <begin position="201"/>
        <end position="208"/>
    </location>
    <ligand>
        <name>ATP</name>
        <dbReference type="ChEBI" id="CHEBI:30616"/>
    </ligand>
</feature>
<dbReference type="SUPFAM" id="SSF140931">
    <property type="entry name" value="Fic-like"/>
    <property type="match status" value="1"/>
</dbReference>
<dbReference type="RefSeq" id="WP_067774343.1">
    <property type="nucleotide sequence ID" value="NZ_LIGX01000018.1"/>
</dbReference>
<keyword evidence="1" id="KW-0067">ATP-binding</keyword>
<dbReference type="KEGG" id="agl:PYTT_1630"/>
<feature type="active site" evidence="2">
    <location>
        <position position="197"/>
    </location>
</feature>
<keyword evidence="1" id="KW-0547">Nucleotide-binding</keyword>
<evidence type="ECO:0000313" key="5">
    <source>
        <dbReference type="EMBL" id="SEH90982.1"/>
    </source>
</evidence>
<keyword evidence="6" id="KW-1185">Reference proteome</keyword>
<evidence type="ECO:0000256" key="2">
    <source>
        <dbReference type="PIRSR" id="PIRSR640198-1"/>
    </source>
</evidence>
<dbReference type="OrthoDB" id="9813719at2"/>
<dbReference type="InterPro" id="IPR026287">
    <property type="entry name" value="SoFic-like"/>
</dbReference>
<feature type="binding site" evidence="1">
    <location>
        <begin position="202"/>
        <end position="208"/>
    </location>
    <ligand>
        <name>ATP</name>
        <dbReference type="ChEBI" id="CHEBI:30616"/>
    </ligand>
</feature>
<dbReference type="InterPro" id="IPR036597">
    <property type="entry name" value="Fido-like_dom_sf"/>
</dbReference>
<dbReference type="InterPro" id="IPR025758">
    <property type="entry name" value="Fic/DOC_N"/>
</dbReference>
<evidence type="ECO:0000256" key="1">
    <source>
        <dbReference type="PIRSR" id="PIRSR038925-1"/>
    </source>
</evidence>
<dbReference type="AlphaFoldDB" id="A0A1C7PD73"/>
<dbReference type="Pfam" id="PF13784">
    <property type="entry name" value="Fic_N"/>
    <property type="match status" value="1"/>
</dbReference>
<evidence type="ECO:0000313" key="6">
    <source>
        <dbReference type="Proteomes" id="UP000176204"/>
    </source>
</evidence>
<accession>A0A1C7PD73</accession>
<feature type="domain" description="Fido" evidence="4">
    <location>
        <begin position="111"/>
        <end position="261"/>
    </location>
</feature>
<evidence type="ECO:0000259" key="4">
    <source>
        <dbReference type="PROSITE" id="PS51459"/>
    </source>
</evidence>
<dbReference type="PIRSF" id="PIRSF038925">
    <property type="entry name" value="AMP-prot_trans"/>
    <property type="match status" value="1"/>
</dbReference>
<sequence length="373" mass="42195">MKTPFIPVELPPHTLDINRFVQILGEANRSLSRYDGMIHTIINPDVLLSPFITEEATQSSMIEGTLATVDDVYACEAGVNLGGGKEADIVEIENYRKALEYASASIGDRPFSLGLIKECHRLLLDGVRGSTKTPGEFRQEQNWIGRPGASMENATFVPPSPLIVEACLDGWMRYLQTDHVDPLVQSAIMHAQFEIIHPFLDGNGRIGRLMIPLFLYVKGVLHRPMFYLSAYLEAHRDEYYARLHGVHEYDEWEAWIQFFLRAIDSQAKENVRRSAAIIRLYEDLKEQFRHATHSEHAQKVQDAIFTMPTFTIPKMVERLKECPTTTARSLLNKVVQAGIVELRYEASGRRPAVYRLASLLDIASGRDVAGYGY</sequence>
<dbReference type="EMBL" id="LT629973">
    <property type="protein sequence ID" value="SEH90982.1"/>
    <property type="molecule type" value="Genomic_DNA"/>
</dbReference>
<feature type="binding site" evidence="3">
    <location>
        <begin position="239"/>
        <end position="240"/>
    </location>
    <ligand>
        <name>ATP</name>
        <dbReference type="ChEBI" id="CHEBI:30616"/>
    </ligand>
</feature>
<dbReference type="Pfam" id="PF02661">
    <property type="entry name" value="Fic"/>
    <property type="match status" value="1"/>
</dbReference>
<protein>
    <submittedName>
        <fullName evidence="5">Fido domain</fullName>
    </submittedName>
</protein>